<dbReference type="SUPFAM" id="SSF52799">
    <property type="entry name" value="(Phosphotyrosine protein) phosphatases II"/>
    <property type="match status" value="1"/>
</dbReference>
<gene>
    <name evidence="1" type="ORF">K1718_04770</name>
</gene>
<keyword evidence="2" id="KW-1185">Reference proteome</keyword>
<evidence type="ECO:0000313" key="1">
    <source>
        <dbReference type="EMBL" id="WFE90665.1"/>
    </source>
</evidence>
<evidence type="ECO:0000313" key="2">
    <source>
        <dbReference type="Proteomes" id="UP001209803"/>
    </source>
</evidence>
<organism evidence="1 2">
    <name type="scientific">Roseibium porphyridii</name>
    <dbReference type="NCBI Taxonomy" id="2866279"/>
    <lineage>
        <taxon>Bacteria</taxon>
        <taxon>Pseudomonadati</taxon>
        <taxon>Pseudomonadota</taxon>
        <taxon>Alphaproteobacteria</taxon>
        <taxon>Hyphomicrobiales</taxon>
        <taxon>Stappiaceae</taxon>
        <taxon>Roseibium</taxon>
    </lineage>
</organism>
<proteinExistence type="predicted"/>
<dbReference type="RefSeq" id="WP_265682718.1">
    <property type="nucleotide sequence ID" value="NZ_CP120863.1"/>
</dbReference>
<dbReference type="Proteomes" id="UP001209803">
    <property type="component" value="Chromosome"/>
</dbReference>
<dbReference type="CDD" id="cd14503">
    <property type="entry name" value="PTP-bact"/>
    <property type="match status" value="1"/>
</dbReference>
<accession>A0ABY8FBM3</accession>
<dbReference type="Gene3D" id="3.90.190.10">
    <property type="entry name" value="Protein tyrosine phosphatase superfamily"/>
    <property type="match status" value="1"/>
</dbReference>
<dbReference type="InterPro" id="IPR029021">
    <property type="entry name" value="Prot-tyrosine_phosphatase-like"/>
</dbReference>
<name>A0ABY8FBM3_9HYPH</name>
<sequence length="159" mass="17885">MRDLPYILNWRRLTERITSSGQPTEEQFADLKKLGVTHVINLGPHHNKGALEDEPGTLSKLGLDYIYIPVEFDDPTDQNFEAFCDALEGLPATQVHVHCIYNARVSAFFYRYAKSGRGLSEADAFSLMDGIWRPGNDWAQFIGSEAAVGQPNRYAGEDY</sequence>
<dbReference type="EMBL" id="CP120863">
    <property type="protein sequence ID" value="WFE90665.1"/>
    <property type="molecule type" value="Genomic_DNA"/>
</dbReference>
<protein>
    <submittedName>
        <fullName evidence="1">Protein tyrosine phosphatase family protein</fullName>
    </submittedName>
</protein>
<reference evidence="1 2" key="1">
    <citation type="submission" date="2023-03" db="EMBL/GenBank/DDBJ databases">
        <title>Roseibium porphyridii sp. nov. and Roseibium rhodosorbium sp. nov. isolated from marine algae, Porphyridium cruentum and Rhodosorus marinus, respectively.</title>
        <authorList>
            <person name="Lee M.W."/>
            <person name="Choi B.J."/>
            <person name="Lee J.K."/>
            <person name="Choi D.G."/>
            <person name="Baek J.H."/>
            <person name="Bayburt H."/>
            <person name="Kim J.M."/>
            <person name="Han D.M."/>
            <person name="Kim K.H."/>
            <person name="Jeon C.O."/>
        </authorList>
    </citation>
    <scope>NUCLEOTIDE SEQUENCE [LARGE SCALE GENOMIC DNA]</scope>
    <source>
        <strain evidence="1 2">KMA01</strain>
    </source>
</reference>